<dbReference type="Proteomes" id="UP000327167">
    <property type="component" value="Unassembled WGS sequence"/>
</dbReference>
<reference evidence="1 2" key="1">
    <citation type="submission" date="2019-09" db="EMBL/GenBank/DDBJ databases">
        <authorList>
            <person name="Chandra G."/>
            <person name="Truman W A."/>
        </authorList>
    </citation>
    <scope>NUCLEOTIDE SEQUENCE [LARGE SCALE GENOMIC DNA]</scope>
    <source>
        <strain evidence="1">PS655</strain>
    </source>
</reference>
<organism evidence="1 2">
    <name type="scientific">Pseudomonas fluorescens</name>
    <dbReference type="NCBI Taxonomy" id="294"/>
    <lineage>
        <taxon>Bacteria</taxon>
        <taxon>Pseudomonadati</taxon>
        <taxon>Pseudomonadota</taxon>
        <taxon>Gammaproteobacteria</taxon>
        <taxon>Pseudomonadales</taxon>
        <taxon>Pseudomonadaceae</taxon>
        <taxon>Pseudomonas</taxon>
    </lineage>
</organism>
<accession>A0A5E6VHR5</accession>
<evidence type="ECO:0000313" key="1">
    <source>
        <dbReference type="EMBL" id="VVN11876.1"/>
    </source>
</evidence>
<evidence type="ECO:0000313" key="2">
    <source>
        <dbReference type="Proteomes" id="UP000327167"/>
    </source>
</evidence>
<dbReference type="EMBL" id="CABVHJ010000013">
    <property type="protein sequence ID" value="VVN11876.1"/>
    <property type="molecule type" value="Genomic_DNA"/>
</dbReference>
<protein>
    <submittedName>
        <fullName evidence="1">Uncharacterized protein</fullName>
    </submittedName>
</protein>
<dbReference type="RefSeq" id="WP_150651499.1">
    <property type="nucleotide sequence ID" value="NZ_CABVHJ010000013.1"/>
</dbReference>
<proteinExistence type="predicted"/>
<sequence length="61" mass="6926">MDEKKPAEAGFSQDHYRLPVGSDPCKWSIIRDPETLPVSQLMCVDYAVDPIGNSRKSYQRV</sequence>
<gene>
    <name evidence="1" type="ORF">PS655_03889</name>
</gene>
<name>A0A5E6VHR5_PSEFL</name>
<dbReference type="AlphaFoldDB" id="A0A5E6VHR5"/>